<keyword evidence="3 8" id="KW-0732">Signal</keyword>
<evidence type="ECO:0000313" key="10">
    <source>
        <dbReference type="EMBL" id="KRG47549.1"/>
    </source>
</evidence>
<evidence type="ECO:0000259" key="9">
    <source>
        <dbReference type="Pfam" id="PF05420"/>
    </source>
</evidence>
<dbReference type="Proteomes" id="UP000051757">
    <property type="component" value="Unassembled WGS sequence"/>
</dbReference>
<feature type="signal peptide" evidence="8">
    <location>
        <begin position="1"/>
        <end position="22"/>
    </location>
</feature>
<evidence type="ECO:0000256" key="8">
    <source>
        <dbReference type="SAM" id="SignalP"/>
    </source>
</evidence>
<dbReference type="OrthoDB" id="174989at2"/>
<keyword evidence="11" id="KW-1185">Reference proteome</keyword>
<dbReference type="SMART" id="SM00028">
    <property type="entry name" value="TPR"/>
    <property type="match status" value="4"/>
</dbReference>
<dbReference type="PANTHER" id="PTHR12558:SF13">
    <property type="entry name" value="CELL DIVISION CYCLE PROTEIN 27 HOMOLOG"/>
    <property type="match status" value="1"/>
</dbReference>
<evidence type="ECO:0000256" key="5">
    <source>
        <dbReference type="ARBA" id="ARBA00022803"/>
    </source>
</evidence>
<comment type="pathway">
    <text evidence="2">Glycan metabolism; bacterial cellulose biosynthesis.</text>
</comment>
<dbReference type="Gene3D" id="1.25.40.10">
    <property type="entry name" value="Tetratricopeptide repeat domain"/>
    <property type="match status" value="4"/>
</dbReference>
<protein>
    <submittedName>
        <fullName evidence="10">Cellulose synthase</fullName>
    </submittedName>
</protein>
<keyword evidence="5 7" id="KW-0802">TPR repeat</keyword>
<comment type="caution">
    <text evidence="10">The sequence shown here is derived from an EMBL/GenBank/DDBJ whole genome shotgun (WGS) entry which is preliminary data.</text>
</comment>
<sequence length="1193" mass="131704">MARRRHPLVTASGLVLLGLAGAAPCAAQALPDTPGGTVAEQRQWLLQQVRIGEATGRQSLIEDALARLRMLAPDDRATLVAILEVQLSQQKLDDAEATLKRLRQLGAGSRELAAGERLWRAYRGDLQQALQQARLFAAGGRSAEALAIYRRLFNDDPPGLQLGLEYWRLRGSQADGRALAIRGLSELDRSYPGNVTLLQTLSQLLFAAGRDNEALAALQRMGRNPEARGMAADAEWGYLKEQPADERSVRRLQDFITRNPAFNDLALVRERYADQHRRVSDPAWRAGLRGQQLLDAGRNAEAERAFLQALRGYPREADLLGGLGMALMRQGRREQAIGYFQRAVQATPAGDSSDKWSDLIASTRYWLQLDQADAALAAGRLDEAERLYAQARRQQPRDVNAALGLVDVAVARGDDAAAERQLQLARRMAPNDANVIRKLVQLYGRTDPQRLEAFIHALPAAQRRLYAEDLRQLQISRLRERREQALASGDAATAIVLGQQLRSELPADAWLAFALGNELRGAGRQDEADAVVADMAARNDSAEARYAQALYLSGSDRLAQALAVLDALPQARWDDDIRALSARLKRQQLVDQLWELRAQGREAEAIALLQQQPPSTDNDLLMAEWARLRGDHVQALHYYQRVLAAQPDNVDAQLGQVQAWIGSGDLASARRQMQDAPPVVDAAEIGQQRQLATIWTDLREDSKALAILRALLARRTGPDAQSWRDAARLVRRDDPQQALDMYAQAMADNGLLAPGQATPRDNRALTLASRETAGDDWLRRSLRSDVETLYQQENPTLTVMQDTGRRSDGTPGISRLSRDTRIAHLDAPFAGGLGWARIEQVDFDAGRFQTDGNGAYDEDFGSCDLDLLRADGSGLRAPGCTRFVHQRRSSGAGFAVGWRTLDDRWNLDIGHTPSNYVAGNWLGGVTLNGDLGRFGWGATVSRRPMTNSLLSQAGAVDPRSGIAWGGVTANGATFSLGYDQGGRNGVWSNWSWHRLTGRNVVDNTRARAMVGWYHKLIQRADMRLDVGTTAMYWRYQKDLGGYSLGQGGYYSPQRYASLSLPVSFAWRNDVWSVRLDGSVSVSSARTSSISRFPDQALIDRVIAQLEPQYGPLTLDQAGLYTGDSSSTGTGYRLYGAVERRLGDHFVLGAAGTLQRSRDFSPNSFQLYLRYTFKPWQGNLPLPVSPLVPYGEFR</sequence>
<dbReference type="InterPro" id="IPR011990">
    <property type="entry name" value="TPR-like_helical_dom_sf"/>
</dbReference>
<dbReference type="InterPro" id="IPR008410">
    <property type="entry name" value="BCSC_C"/>
</dbReference>
<dbReference type="GO" id="GO:0030244">
    <property type="term" value="P:cellulose biosynthetic process"/>
    <property type="evidence" value="ECO:0007669"/>
    <property type="project" value="UniProtKB-KW"/>
</dbReference>
<dbReference type="NCBIfam" id="NF008520">
    <property type="entry name" value="PRK11447.1"/>
    <property type="match status" value="1"/>
</dbReference>
<gene>
    <name evidence="10" type="ORF">ARC23_03010</name>
</gene>
<feature type="domain" description="Cellulose synthase operon C C-terminal" evidence="9">
    <location>
        <begin position="815"/>
        <end position="1172"/>
    </location>
</feature>
<dbReference type="Pfam" id="PF13432">
    <property type="entry name" value="TPR_16"/>
    <property type="match status" value="1"/>
</dbReference>
<evidence type="ECO:0000256" key="4">
    <source>
        <dbReference type="ARBA" id="ARBA00022737"/>
    </source>
</evidence>
<evidence type="ECO:0000256" key="7">
    <source>
        <dbReference type="PROSITE-ProRule" id="PRU00339"/>
    </source>
</evidence>
<evidence type="ECO:0000256" key="6">
    <source>
        <dbReference type="ARBA" id="ARBA00022916"/>
    </source>
</evidence>
<evidence type="ECO:0000256" key="3">
    <source>
        <dbReference type="ARBA" id="ARBA00022729"/>
    </source>
</evidence>
<name>A0A0R0AQS3_9GAMM</name>
<organism evidence="10 11">
    <name type="scientific">Stenotrophomonas beteli</name>
    <dbReference type="NCBI Taxonomy" id="3384461"/>
    <lineage>
        <taxon>Bacteria</taxon>
        <taxon>Pseudomonadati</taxon>
        <taxon>Pseudomonadota</taxon>
        <taxon>Gammaproteobacteria</taxon>
        <taxon>Lysobacterales</taxon>
        <taxon>Lysobacteraceae</taxon>
        <taxon>Stenotrophomonas</taxon>
        <taxon>Stenotrophomonas maltophilia group</taxon>
    </lineage>
</organism>
<evidence type="ECO:0000313" key="11">
    <source>
        <dbReference type="Proteomes" id="UP000051757"/>
    </source>
</evidence>
<dbReference type="GO" id="GO:0019867">
    <property type="term" value="C:outer membrane"/>
    <property type="evidence" value="ECO:0007669"/>
    <property type="project" value="InterPro"/>
</dbReference>
<reference evidence="10 11" key="1">
    <citation type="journal article" date="2016" name="Front. Microbiol.">
        <title>Genome Sequence of Type Strains of Genus Stenotrophomonas.</title>
        <authorList>
            <person name="Patil P.P."/>
            <person name="Midha S."/>
            <person name="Kumar S."/>
            <person name="Patil P.B."/>
        </authorList>
    </citation>
    <scope>NUCLEOTIDE SEQUENCE [LARGE SCALE GENOMIC DNA]</scope>
    <source>
        <strain evidence="10 11">LMG 978</strain>
    </source>
</reference>
<dbReference type="Pfam" id="PF14559">
    <property type="entry name" value="TPR_19"/>
    <property type="match status" value="2"/>
</dbReference>
<dbReference type="InterPro" id="IPR019734">
    <property type="entry name" value="TPR_rpt"/>
</dbReference>
<dbReference type="InterPro" id="IPR006311">
    <property type="entry name" value="TAT_signal"/>
</dbReference>
<keyword evidence="4" id="KW-0677">Repeat</keyword>
<feature type="chain" id="PRO_5006391156" evidence="8">
    <location>
        <begin position="23"/>
        <end position="1193"/>
    </location>
</feature>
<feature type="repeat" description="TPR" evidence="7">
    <location>
        <begin position="317"/>
        <end position="350"/>
    </location>
</feature>
<dbReference type="EMBL" id="LLXV01000077">
    <property type="protein sequence ID" value="KRG47549.1"/>
    <property type="molecule type" value="Genomic_DNA"/>
</dbReference>
<dbReference type="UniPathway" id="UPA00694"/>
<dbReference type="PROSITE" id="PS51318">
    <property type="entry name" value="TAT"/>
    <property type="match status" value="1"/>
</dbReference>
<proteinExistence type="predicted"/>
<keyword evidence="6" id="KW-0135">Cellulose biosynthesis</keyword>
<dbReference type="Pfam" id="PF05420">
    <property type="entry name" value="BCSC_C"/>
    <property type="match status" value="1"/>
</dbReference>
<comment type="function">
    <text evidence="1">Required for maximal bacterial cellulose synthesis.</text>
</comment>
<evidence type="ECO:0000256" key="2">
    <source>
        <dbReference type="ARBA" id="ARBA00005186"/>
    </source>
</evidence>
<evidence type="ECO:0000256" key="1">
    <source>
        <dbReference type="ARBA" id="ARBA00003476"/>
    </source>
</evidence>
<dbReference type="SUPFAM" id="SSF48452">
    <property type="entry name" value="TPR-like"/>
    <property type="match status" value="2"/>
</dbReference>
<dbReference type="PROSITE" id="PS50005">
    <property type="entry name" value="TPR"/>
    <property type="match status" value="1"/>
</dbReference>
<dbReference type="PANTHER" id="PTHR12558">
    <property type="entry name" value="CELL DIVISION CYCLE 16,23,27"/>
    <property type="match status" value="1"/>
</dbReference>
<dbReference type="AlphaFoldDB" id="A0A0R0AQS3"/>
<accession>A0A0R0AQS3</accession>